<dbReference type="AlphaFoldDB" id="A0AB39UU00"/>
<dbReference type="Pfam" id="PF02767">
    <property type="entry name" value="DNA_pol3_beta_2"/>
    <property type="match status" value="1"/>
</dbReference>
<dbReference type="InterPro" id="IPR046938">
    <property type="entry name" value="DNA_clamp_sf"/>
</dbReference>
<feature type="domain" description="DNA polymerase III beta sliding clamp central" evidence="12">
    <location>
        <begin position="129"/>
        <end position="244"/>
    </location>
</feature>
<dbReference type="PANTHER" id="PTHR30478:SF0">
    <property type="entry name" value="BETA SLIDING CLAMP"/>
    <property type="match status" value="1"/>
</dbReference>
<evidence type="ECO:0000256" key="8">
    <source>
        <dbReference type="ARBA" id="ARBA00022932"/>
    </source>
</evidence>
<evidence type="ECO:0000256" key="3">
    <source>
        <dbReference type="ARBA" id="ARBA00021035"/>
    </source>
</evidence>
<evidence type="ECO:0000259" key="11">
    <source>
        <dbReference type="Pfam" id="PF00712"/>
    </source>
</evidence>
<proteinExistence type="inferred from homology"/>
<dbReference type="NCBIfam" id="TIGR00663">
    <property type="entry name" value="dnan"/>
    <property type="match status" value="1"/>
</dbReference>
<dbReference type="GO" id="GO:0006271">
    <property type="term" value="P:DNA strand elongation involved in DNA replication"/>
    <property type="evidence" value="ECO:0007669"/>
    <property type="project" value="TreeGrafter"/>
</dbReference>
<feature type="domain" description="DNA polymerase III beta sliding clamp C-terminal" evidence="13">
    <location>
        <begin position="247"/>
        <end position="368"/>
    </location>
</feature>
<dbReference type="PIRSF" id="PIRSF000804">
    <property type="entry name" value="DNA_pol_III_b"/>
    <property type="match status" value="1"/>
</dbReference>
<evidence type="ECO:0000313" key="14">
    <source>
        <dbReference type="EMBL" id="XDT71490.1"/>
    </source>
</evidence>
<keyword evidence="5 10" id="KW-0808">Transferase</keyword>
<dbReference type="GO" id="GO:0005737">
    <property type="term" value="C:cytoplasm"/>
    <property type="evidence" value="ECO:0007669"/>
    <property type="project" value="UniProtKB-SubCell"/>
</dbReference>
<gene>
    <name evidence="14" type="primary">dnaN</name>
    <name evidence="14" type="ORF">AAIA72_11815</name>
</gene>
<name>A0AB39UU00_9GAMM</name>
<keyword evidence="6 10" id="KW-0548">Nucleotidyltransferase</keyword>
<evidence type="ECO:0000256" key="2">
    <source>
        <dbReference type="ARBA" id="ARBA00010752"/>
    </source>
</evidence>
<dbReference type="GO" id="GO:0003677">
    <property type="term" value="F:DNA binding"/>
    <property type="evidence" value="ECO:0007669"/>
    <property type="project" value="UniProtKB-UniRule"/>
</dbReference>
<dbReference type="EMBL" id="CP154858">
    <property type="protein sequence ID" value="XDT71490.1"/>
    <property type="molecule type" value="Genomic_DNA"/>
</dbReference>
<keyword evidence="7 10" id="KW-0235">DNA replication</keyword>
<dbReference type="GO" id="GO:0003887">
    <property type="term" value="F:DNA-directed DNA polymerase activity"/>
    <property type="evidence" value="ECO:0007669"/>
    <property type="project" value="UniProtKB-UniRule"/>
</dbReference>
<comment type="subcellular location">
    <subcellularLocation>
        <location evidence="1 10">Cytoplasm</location>
    </subcellularLocation>
</comment>
<dbReference type="Gene3D" id="3.10.150.10">
    <property type="entry name" value="DNA Polymerase III, subunit A, domain 2"/>
    <property type="match status" value="1"/>
</dbReference>
<dbReference type="Pfam" id="PF00712">
    <property type="entry name" value="DNA_pol3_beta"/>
    <property type="match status" value="1"/>
</dbReference>
<comment type="subunit">
    <text evidence="10">Forms a ring-shaped head-to-tail homodimer around DNA.</text>
</comment>
<evidence type="ECO:0000256" key="5">
    <source>
        <dbReference type="ARBA" id="ARBA00022679"/>
    </source>
</evidence>
<dbReference type="Pfam" id="PF02768">
    <property type="entry name" value="DNA_pol3_beta_3"/>
    <property type="match status" value="1"/>
</dbReference>
<dbReference type="FunFam" id="3.10.150.10:FF:000001">
    <property type="entry name" value="Beta sliding clamp"/>
    <property type="match status" value="1"/>
</dbReference>
<comment type="similarity">
    <text evidence="2 10">Belongs to the beta sliding clamp family.</text>
</comment>
<feature type="domain" description="DNA polymerase III beta sliding clamp N-terminal" evidence="11">
    <location>
        <begin position="1"/>
        <end position="119"/>
    </location>
</feature>
<comment type="function">
    <text evidence="10">Confers DNA tethering and processivity to DNA polymerases and other proteins. Acts as a clamp, forming a ring around DNA (a reaction catalyzed by the clamp-loading complex) which diffuses in an ATP-independent manner freely and bidirectionally along dsDNA. Initially characterized for its ability to contact the catalytic subunit of DNA polymerase III (Pol III), a complex, multichain enzyme responsible for most of the replicative synthesis in bacteria; Pol III exhibits 3'-5' exonuclease proofreading activity. The beta chain is required for initiation of replication as well as for processivity of DNA replication.</text>
</comment>
<dbReference type="GO" id="GO:0008408">
    <property type="term" value="F:3'-5' exonuclease activity"/>
    <property type="evidence" value="ECO:0007669"/>
    <property type="project" value="InterPro"/>
</dbReference>
<sequence length="369" mass="40559">MKFTIQRELLLTPLQLISGVVEKRNTMPVLANVLMETLEDGLRITGTNMEVELVAQVSQVSVEQGGRVTVPARKLSDICRTLTEGSQVRFELKDGRMHIQAGHASFTLSTLPADAFPNVEDEPESISVTLPQGTLKRLIDRTAYAMAQQDVRYYLNGMLFEFGGQVLTTVATDGHRLALAREPLSGGDVPARQCIVPRKGVLEMARLLSDSDGPCTLTLGDHHIRLSVDGYVFTSKLIDGKFPDYNRVIPRNGDKVVRADRGALKHVLASASILCHESIRGVRLYLEPGVMKVYANNPEQEEAEDRIEVEYEGEPLQIGFNVGYLIDAISALPDDTVTLTLSNPNSSALIEGAQSGRDDVLYVVMPMRL</sequence>
<keyword evidence="9" id="KW-0238">DNA-binding</keyword>
<dbReference type="InterPro" id="IPR022637">
    <property type="entry name" value="DNA_polIII_beta_cen"/>
</dbReference>
<protein>
    <recommendedName>
        <fullName evidence="3 10">Beta sliding clamp</fullName>
    </recommendedName>
</protein>
<evidence type="ECO:0000256" key="1">
    <source>
        <dbReference type="ARBA" id="ARBA00004496"/>
    </source>
</evidence>
<dbReference type="RefSeq" id="WP_369600526.1">
    <property type="nucleotide sequence ID" value="NZ_CP154858.1"/>
</dbReference>
<evidence type="ECO:0000256" key="6">
    <source>
        <dbReference type="ARBA" id="ARBA00022695"/>
    </source>
</evidence>
<dbReference type="Gene3D" id="3.70.10.10">
    <property type="match status" value="1"/>
</dbReference>
<keyword evidence="8 10" id="KW-0239">DNA-directed DNA polymerase</keyword>
<dbReference type="PANTHER" id="PTHR30478">
    <property type="entry name" value="DNA POLYMERASE III SUBUNIT BETA"/>
    <property type="match status" value="1"/>
</dbReference>
<dbReference type="SMART" id="SM00480">
    <property type="entry name" value="POL3Bc"/>
    <property type="match status" value="1"/>
</dbReference>
<dbReference type="InterPro" id="IPR022635">
    <property type="entry name" value="DNA_polIII_beta_C"/>
</dbReference>
<evidence type="ECO:0000256" key="4">
    <source>
        <dbReference type="ARBA" id="ARBA00022490"/>
    </source>
</evidence>
<evidence type="ECO:0000259" key="13">
    <source>
        <dbReference type="Pfam" id="PF02768"/>
    </source>
</evidence>
<evidence type="ECO:0000256" key="10">
    <source>
        <dbReference type="PIRNR" id="PIRNR000804"/>
    </source>
</evidence>
<dbReference type="CDD" id="cd00140">
    <property type="entry name" value="beta_clamp"/>
    <property type="match status" value="1"/>
</dbReference>
<keyword evidence="4 10" id="KW-0963">Cytoplasm</keyword>
<accession>A0AB39UU00</accession>
<dbReference type="SUPFAM" id="SSF55979">
    <property type="entry name" value="DNA clamp"/>
    <property type="match status" value="3"/>
</dbReference>
<organism evidence="14">
    <name type="scientific">Thermohahella caldifontis</name>
    <dbReference type="NCBI Taxonomy" id="3142973"/>
    <lineage>
        <taxon>Bacteria</taxon>
        <taxon>Pseudomonadati</taxon>
        <taxon>Pseudomonadota</taxon>
        <taxon>Gammaproteobacteria</taxon>
        <taxon>Oceanospirillales</taxon>
        <taxon>Hahellaceae</taxon>
        <taxon>Thermohahella</taxon>
    </lineage>
</organism>
<dbReference type="KEGG" id="tcd:AAIA72_11815"/>
<dbReference type="GO" id="GO:0009360">
    <property type="term" value="C:DNA polymerase III complex"/>
    <property type="evidence" value="ECO:0007669"/>
    <property type="project" value="InterPro"/>
</dbReference>
<evidence type="ECO:0000259" key="12">
    <source>
        <dbReference type="Pfam" id="PF02767"/>
    </source>
</evidence>
<dbReference type="InterPro" id="IPR022634">
    <property type="entry name" value="DNA_polIII_beta_N"/>
</dbReference>
<dbReference type="InterPro" id="IPR001001">
    <property type="entry name" value="DNA_polIII_beta"/>
</dbReference>
<dbReference type="GO" id="GO:0042802">
    <property type="term" value="F:identical protein binding"/>
    <property type="evidence" value="ECO:0007669"/>
    <property type="project" value="UniProtKB-ARBA"/>
</dbReference>
<reference evidence="14" key="1">
    <citation type="submission" date="2024-05" db="EMBL/GenBank/DDBJ databases">
        <title>Genome sequencing of novel strain.</title>
        <authorList>
            <person name="Ganbat D."/>
            <person name="Ganbat S."/>
            <person name="Lee S.-J."/>
        </authorList>
    </citation>
    <scope>NUCLEOTIDE SEQUENCE</scope>
    <source>
        <strain evidence="14">SMD15-11</strain>
    </source>
</reference>
<evidence type="ECO:0000256" key="7">
    <source>
        <dbReference type="ARBA" id="ARBA00022705"/>
    </source>
</evidence>
<evidence type="ECO:0000256" key="9">
    <source>
        <dbReference type="ARBA" id="ARBA00023125"/>
    </source>
</evidence>